<dbReference type="GO" id="GO:0005525">
    <property type="term" value="F:GTP binding"/>
    <property type="evidence" value="ECO:0007669"/>
    <property type="project" value="InterPro"/>
</dbReference>
<gene>
    <name evidence="2" type="ORF">A3770_12p66650</name>
</gene>
<keyword evidence="1" id="KW-0547">Nucleotide-binding</keyword>
<proteinExistence type="predicted"/>
<dbReference type="Gene3D" id="3.40.50.300">
    <property type="entry name" value="P-loop containing nucleotide triphosphate hydrolases"/>
    <property type="match status" value="1"/>
</dbReference>
<sequence>MATGTDPAGDASTSSNDGATLEKVMKSNALKVILLGDAAAGKSKLIERFLLEGYVPHRLSTYAVTIYNHVWKKADGDEVPVVFWDTAGQEKFNKLHPSYYYQAHACILVFDVTRKLTYKNLDRWYKELQEYCEGIPTFVVANKIDIDYKVTSKSFNFATKRNLPFFFVSASDGTNVVKVFNQVLEAALERKENPPDDYYSQVMDLLQEGELSGKETVQV</sequence>
<dbReference type="SUPFAM" id="SSF52540">
    <property type="entry name" value="P-loop containing nucleoside triphosphate hydrolases"/>
    <property type="match status" value="1"/>
</dbReference>
<evidence type="ECO:0000256" key="1">
    <source>
        <dbReference type="ARBA" id="ARBA00022741"/>
    </source>
</evidence>
<dbReference type="NCBIfam" id="TIGR00231">
    <property type="entry name" value="small_GTP"/>
    <property type="match status" value="1"/>
</dbReference>
<dbReference type="SMART" id="SM00173">
    <property type="entry name" value="RAS"/>
    <property type="match status" value="1"/>
</dbReference>
<dbReference type="Pfam" id="PF00071">
    <property type="entry name" value="Ras"/>
    <property type="match status" value="1"/>
</dbReference>
<dbReference type="FunFam" id="3.40.50.300:FF:001447">
    <property type="entry name" value="Ras-related protein Rab-1B"/>
    <property type="match status" value="1"/>
</dbReference>
<evidence type="ECO:0000313" key="3">
    <source>
        <dbReference type="Proteomes" id="UP000316726"/>
    </source>
</evidence>
<keyword evidence="3" id="KW-1185">Reference proteome</keyword>
<reference evidence="2 3" key="1">
    <citation type="submission" date="2018-07" db="EMBL/GenBank/DDBJ databases">
        <title>The complete nuclear genome of the prasinophyte Chloropicon primus (CCMP1205).</title>
        <authorList>
            <person name="Pombert J.-F."/>
            <person name="Otis C."/>
            <person name="Turmel M."/>
            <person name="Lemieux C."/>
        </authorList>
    </citation>
    <scope>NUCLEOTIDE SEQUENCE [LARGE SCALE GENOMIC DNA]</scope>
    <source>
        <strain evidence="2 3">CCMP1205</strain>
    </source>
</reference>
<dbReference type="Proteomes" id="UP000316726">
    <property type="component" value="Chromosome 12"/>
</dbReference>
<dbReference type="OrthoDB" id="48625at2759"/>
<dbReference type="SMART" id="SM00174">
    <property type="entry name" value="RHO"/>
    <property type="match status" value="1"/>
</dbReference>
<dbReference type="STRING" id="1764295.A0A5B8MUW7"/>
<dbReference type="SMART" id="SM00175">
    <property type="entry name" value="RAB"/>
    <property type="match status" value="1"/>
</dbReference>
<dbReference type="PANTHER" id="PTHR47978">
    <property type="match status" value="1"/>
</dbReference>
<dbReference type="SMART" id="SM00176">
    <property type="entry name" value="RAN"/>
    <property type="match status" value="1"/>
</dbReference>
<dbReference type="GO" id="GO:0003924">
    <property type="term" value="F:GTPase activity"/>
    <property type="evidence" value="ECO:0007669"/>
    <property type="project" value="InterPro"/>
</dbReference>
<dbReference type="InterPro" id="IPR027417">
    <property type="entry name" value="P-loop_NTPase"/>
</dbReference>
<organism evidence="2 3">
    <name type="scientific">Chloropicon primus</name>
    <dbReference type="NCBI Taxonomy" id="1764295"/>
    <lineage>
        <taxon>Eukaryota</taxon>
        <taxon>Viridiplantae</taxon>
        <taxon>Chlorophyta</taxon>
        <taxon>Chloropicophyceae</taxon>
        <taxon>Chloropicales</taxon>
        <taxon>Chloropicaceae</taxon>
        <taxon>Chloropicon</taxon>
    </lineage>
</organism>
<name>A0A5B8MUW7_9CHLO</name>
<dbReference type="InterPro" id="IPR005225">
    <property type="entry name" value="Small_GTP-bd"/>
</dbReference>
<dbReference type="PRINTS" id="PR00449">
    <property type="entry name" value="RASTRNSFRMNG"/>
</dbReference>
<dbReference type="PROSITE" id="PS51419">
    <property type="entry name" value="RAB"/>
    <property type="match status" value="1"/>
</dbReference>
<dbReference type="EMBL" id="CP031045">
    <property type="protein sequence ID" value="QDZ24147.1"/>
    <property type="molecule type" value="Genomic_DNA"/>
</dbReference>
<accession>A0A5B8MUW7</accession>
<dbReference type="InterPro" id="IPR001806">
    <property type="entry name" value="Small_GTPase"/>
</dbReference>
<dbReference type="AlphaFoldDB" id="A0A5B8MUW7"/>
<protein>
    <submittedName>
        <fullName evidence="2">Small rab-like GTPase</fullName>
    </submittedName>
</protein>
<evidence type="ECO:0000313" key="2">
    <source>
        <dbReference type="EMBL" id="QDZ24147.1"/>
    </source>
</evidence>